<organism evidence="2">
    <name type="scientific">Glycine max</name>
    <name type="common">Soybean</name>
    <name type="synonym">Glycine hispida</name>
    <dbReference type="NCBI Taxonomy" id="3847"/>
    <lineage>
        <taxon>Eukaryota</taxon>
        <taxon>Viridiplantae</taxon>
        <taxon>Streptophyta</taxon>
        <taxon>Embryophyta</taxon>
        <taxon>Tracheophyta</taxon>
        <taxon>Spermatophyta</taxon>
        <taxon>Magnoliopsida</taxon>
        <taxon>eudicotyledons</taxon>
        <taxon>Gunneridae</taxon>
        <taxon>Pentapetalae</taxon>
        <taxon>rosids</taxon>
        <taxon>fabids</taxon>
        <taxon>Fabales</taxon>
        <taxon>Fabaceae</taxon>
        <taxon>Papilionoideae</taxon>
        <taxon>50 kb inversion clade</taxon>
        <taxon>NPAAA clade</taxon>
        <taxon>indigoferoid/millettioid clade</taxon>
        <taxon>Phaseoleae</taxon>
        <taxon>Glycine</taxon>
        <taxon>Glycine subgen. Soja</taxon>
    </lineage>
</organism>
<reference evidence="3" key="2">
    <citation type="submission" date="2018-02" db="UniProtKB">
        <authorList>
            <consortium name="EnsemblPlants"/>
        </authorList>
    </citation>
    <scope>IDENTIFICATION</scope>
    <source>
        <strain evidence="3">Williams 82</strain>
    </source>
</reference>
<evidence type="ECO:0000313" key="4">
    <source>
        <dbReference type="Proteomes" id="UP000008827"/>
    </source>
</evidence>
<keyword evidence="4" id="KW-1185">Reference proteome</keyword>
<feature type="region of interest" description="Disordered" evidence="1">
    <location>
        <begin position="1"/>
        <end position="23"/>
    </location>
</feature>
<sequence length="87" mass="10108">MAYPSTATTRDNISLSLPHSRSSSKEEYLFQKQIHNVNVDALKPTYRVKRDFCSIKLNLLCSFDDCEKKSWRRKEKLKRGSGLALQE</sequence>
<dbReference type="Gramene" id="KRH02453">
    <property type="protein sequence ID" value="KRH02453"/>
    <property type="gene ID" value="GLYMA_17G039700"/>
</dbReference>
<name>A0A0R0FJ81_SOYBN</name>
<evidence type="ECO:0000313" key="2">
    <source>
        <dbReference type="EMBL" id="KRH02453.1"/>
    </source>
</evidence>
<feature type="compositionally biased region" description="Polar residues" evidence="1">
    <location>
        <begin position="1"/>
        <end position="13"/>
    </location>
</feature>
<gene>
    <name evidence="2" type="ORF">GLYMA_17G039700</name>
</gene>
<proteinExistence type="predicted"/>
<dbReference type="Proteomes" id="UP000008827">
    <property type="component" value="Chromosome 17"/>
</dbReference>
<evidence type="ECO:0000313" key="3">
    <source>
        <dbReference type="EnsemblPlants" id="KRH02453"/>
    </source>
</evidence>
<evidence type="ECO:0000256" key="1">
    <source>
        <dbReference type="SAM" id="MobiDB-lite"/>
    </source>
</evidence>
<accession>A0A0R0FJ81</accession>
<protein>
    <submittedName>
        <fullName evidence="2 3">Uncharacterized protein</fullName>
    </submittedName>
</protein>
<dbReference type="EMBL" id="CM000850">
    <property type="protein sequence ID" value="KRH02453.1"/>
    <property type="molecule type" value="Genomic_DNA"/>
</dbReference>
<reference evidence="2 3" key="1">
    <citation type="journal article" date="2010" name="Nature">
        <title>Genome sequence of the palaeopolyploid soybean.</title>
        <authorList>
            <person name="Schmutz J."/>
            <person name="Cannon S.B."/>
            <person name="Schlueter J."/>
            <person name="Ma J."/>
            <person name="Mitros T."/>
            <person name="Nelson W."/>
            <person name="Hyten D.L."/>
            <person name="Song Q."/>
            <person name="Thelen J.J."/>
            <person name="Cheng J."/>
            <person name="Xu D."/>
            <person name="Hellsten U."/>
            <person name="May G.D."/>
            <person name="Yu Y."/>
            <person name="Sakurai T."/>
            <person name="Umezawa T."/>
            <person name="Bhattacharyya M.K."/>
            <person name="Sandhu D."/>
            <person name="Valliyodan B."/>
            <person name="Lindquist E."/>
            <person name="Peto M."/>
            <person name="Grant D."/>
            <person name="Shu S."/>
            <person name="Goodstein D."/>
            <person name="Barry K."/>
            <person name="Futrell-Griggs M."/>
            <person name="Abernathy B."/>
            <person name="Du J."/>
            <person name="Tian Z."/>
            <person name="Zhu L."/>
            <person name="Gill N."/>
            <person name="Joshi T."/>
            <person name="Libault M."/>
            <person name="Sethuraman A."/>
            <person name="Zhang X.-C."/>
            <person name="Shinozaki K."/>
            <person name="Nguyen H.T."/>
            <person name="Wing R.A."/>
            <person name="Cregan P."/>
            <person name="Specht J."/>
            <person name="Grimwood J."/>
            <person name="Rokhsar D."/>
            <person name="Stacey G."/>
            <person name="Shoemaker R.C."/>
            <person name="Jackson S.A."/>
        </authorList>
    </citation>
    <scope>NUCLEOTIDE SEQUENCE</scope>
    <source>
        <strain evidence="3">cv. Williams 82</strain>
        <tissue evidence="2">Callus</tissue>
    </source>
</reference>
<dbReference type="EnsemblPlants" id="KRH02453">
    <property type="protein sequence ID" value="KRH02453"/>
    <property type="gene ID" value="GLYMA_17G039700"/>
</dbReference>
<reference evidence="2" key="3">
    <citation type="submission" date="2018-07" db="EMBL/GenBank/DDBJ databases">
        <title>WGS assembly of Glycine max.</title>
        <authorList>
            <person name="Schmutz J."/>
            <person name="Cannon S."/>
            <person name="Schlueter J."/>
            <person name="Ma J."/>
            <person name="Mitros T."/>
            <person name="Nelson W."/>
            <person name="Hyten D."/>
            <person name="Song Q."/>
            <person name="Thelen J."/>
            <person name="Cheng J."/>
            <person name="Xu D."/>
            <person name="Hellsten U."/>
            <person name="May G."/>
            <person name="Yu Y."/>
            <person name="Sakurai T."/>
            <person name="Umezawa T."/>
            <person name="Bhattacharyya M."/>
            <person name="Sandhu D."/>
            <person name="Valliyodan B."/>
            <person name="Lindquist E."/>
            <person name="Peto M."/>
            <person name="Grant D."/>
            <person name="Shu S."/>
            <person name="Goodstein D."/>
            <person name="Barry K."/>
            <person name="Futrell-Griggs M."/>
            <person name="Abernathy B."/>
            <person name="Du J."/>
            <person name="Tian Z."/>
            <person name="Zhu L."/>
            <person name="Gill N."/>
            <person name="Joshi T."/>
            <person name="Libault M."/>
            <person name="Sethuraman A."/>
            <person name="Zhang X."/>
            <person name="Shinozaki K."/>
            <person name="Nguyen H."/>
            <person name="Wing R."/>
            <person name="Cregan P."/>
            <person name="Specht J."/>
            <person name="Grimwood J."/>
            <person name="Rokhsar D."/>
            <person name="Stacey G."/>
            <person name="Shoemaker R."/>
            <person name="Jackson S."/>
        </authorList>
    </citation>
    <scope>NUCLEOTIDE SEQUENCE</scope>
    <source>
        <tissue evidence="2">Callus</tissue>
    </source>
</reference>
<dbReference type="AlphaFoldDB" id="A0A0R0FJ81"/>
<dbReference type="InParanoid" id="A0A0R0FJ81"/>